<dbReference type="RefSeq" id="WP_011611162.1">
    <property type="nucleotide sequence ID" value="NC_008312.1"/>
</dbReference>
<dbReference type="HOGENOM" id="CLU_1133203_0_0_3"/>
<feature type="signal peptide" evidence="1">
    <location>
        <begin position="1"/>
        <end position="29"/>
    </location>
</feature>
<protein>
    <submittedName>
        <fullName evidence="2">Uncharacterized protein</fullName>
    </submittedName>
</protein>
<organism evidence="2">
    <name type="scientific">Trichodesmium erythraeum (strain IMS101)</name>
    <dbReference type="NCBI Taxonomy" id="203124"/>
    <lineage>
        <taxon>Bacteria</taxon>
        <taxon>Bacillati</taxon>
        <taxon>Cyanobacteriota</taxon>
        <taxon>Cyanophyceae</taxon>
        <taxon>Oscillatoriophycideae</taxon>
        <taxon>Oscillatoriales</taxon>
        <taxon>Microcoleaceae</taxon>
        <taxon>Trichodesmium</taxon>
    </lineage>
</organism>
<dbReference type="AlphaFoldDB" id="Q115N8"/>
<keyword evidence="1" id="KW-0732">Signal</keyword>
<dbReference type="EMBL" id="CP000393">
    <property type="protein sequence ID" value="ABG50786.1"/>
    <property type="molecule type" value="Genomic_DNA"/>
</dbReference>
<sequence length="245" mass="28634">MVNVNNIKTNIVAIAAVALSIFSTPLALAENYTREFDEQGYLRQNPDVAKLVSQGKYRSGYEHYVRSGQYENRSGAFKTFAELEYLRQNPDVVDALRRGKFKSAYDHYLKHGQYENRSGASYSKYPSQPQALNDYYNQSFMTQNNRNCEGINYNLSQEAFFQTENRTIHICRYQNSNKLVLFERINGDNSGWINFPVKFADNGFANPSMGYFINDNEFIRRRGNQMLDREKVVTKLRYNYRKVYP</sequence>
<proteinExistence type="predicted"/>
<dbReference type="eggNOG" id="COG2931">
    <property type="taxonomic scope" value="Bacteria"/>
</dbReference>
<reference evidence="2" key="1">
    <citation type="submission" date="2006-06" db="EMBL/GenBank/DDBJ databases">
        <title>Complete sequence of Trichodesmium erythraeum IMS101.</title>
        <authorList>
            <consortium name="US DOE Joint Genome Institute"/>
            <person name="Copeland A."/>
            <person name="Lucas S."/>
            <person name="Lapidus A."/>
            <person name="Barry K."/>
            <person name="Detter J.C."/>
            <person name="Glavina del Rio T."/>
            <person name="Hammon N."/>
            <person name="Israni S."/>
            <person name="Dalin E."/>
            <person name="Tice H."/>
            <person name="Pitluck S."/>
            <person name="Kiss H."/>
            <person name="Munk A.C."/>
            <person name="Brettin T."/>
            <person name="Bruce D."/>
            <person name="Han C."/>
            <person name="Tapia R."/>
            <person name="Gilna P."/>
            <person name="Schmutz J."/>
            <person name="Larimer F."/>
            <person name="Land M."/>
            <person name="Hauser L."/>
            <person name="Kyrpides N."/>
            <person name="Kim E."/>
            <person name="Richardson P."/>
        </authorList>
    </citation>
    <scope>NUCLEOTIDE SEQUENCE [LARGE SCALE GENOMIC DNA]</scope>
    <source>
        <strain evidence="2">IMS101</strain>
    </source>
</reference>
<name>Q115N8_TRIEI</name>
<dbReference type="OrthoDB" id="452279at2"/>
<evidence type="ECO:0000313" key="2">
    <source>
        <dbReference type="EMBL" id="ABG50786.1"/>
    </source>
</evidence>
<dbReference type="KEGG" id="ter:Tery_1500"/>
<gene>
    <name evidence="2" type="ordered locus">Tery_1500</name>
</gene>
<feature type="chain" id="PRO_5004179990" evidence="1">
    <location>
        <begin position="30"/>
        <end position="245"/>
    </location>
</feature>
<accession>Q115N8</accession>
<dbReference type="STRING" id="203124.Tery_1500"/>
<evidence type="ECO:0000256" key="1">
    <source>
        <dbReference type="SAM" id="SignalP"/>
    </source>
</evidence>